<keyword evidence="2" id="KW-1133">Transmembrane helix</keyword>
<proteinExistence type="predicted"/>
<gene>
    <name evidence="3" type="ORF">SPIL2461_LOCUS21200</name>
</gene>
<keyword evidence="2" id="KW-0472">Membrane</keyword>
<dbReference type="EMBL" id="CAJNIZ010046043">
    <property type="protein sequence ID" value="CAE7737557.1"/>
    <property type="molecule type" value="Genomic_DNA"/>
</dbReference>
<feature type="compositionally biased region" description="Basic and acidic residues" evidence="1">
    <location>
        <begin position="151"/>
        <end position="161"/>
    </location>
</feature>
<evidence type="ECO:0000256" key="2">
    <source>
        <dbReference type="SAM" id="Phobius"/>
    </source>
</evidence>
<feature type="compositionally biased region" description="Basic residues" evidence="1">
    <location>
        <begin position="92"/>
        <end position="102"/>
    </location>
</feature>
<evidence type="ECO:0000256" key="1">
    <source>
        <dbReference type="SAM" id="MobiDB-lite"/>
    </source>
</evidence>
<keyword evidence="4" id="KW-1185">Reference proteome</keyword>
<feature type="region of interest" description="Disordered" evidence="1">
    <location>
        <begin position="81"/>
        <end position="229"/>
    </location>
</feature>
<feature type="non-terminal residue" evidence="3">
    <location>
        <position position="229"/>
    </location>
</feature>
<feature type="compositionally biased region" description="Basic and acidic residues" evidence="1">
    <location>
        <begin position="81"/>
        <end position="91"/>
    </location>
</feature>
<keyword evidence="2" id="KW-0812">Transmembrane</keyword>
<organism evidence="3 4">
    <name type="scientific">Symbiodinium pilosum</name>
    <name type="common">Dinoflagellate</name>
    <dbReference type="NCBI Taxonomy" id="2952"/>
    <lineage>
        <taxon>Eukaryota</taxon>
        <taxon>Sar</taxon>
        <taxon>Alveolata</taxon>
        <taxon>Dinophyceae</taxon>
        <taxon>Suessiales</taxon>
        <taxon>Symbiodiniaceae</taxon>
        <taxon>Symbiodinium</taxon>
    </lineage>
</organism>
<comment type="caution">
    <text evidence="3">The sequence shown here is derived from an EMBL/GenBank/DDBJ whole genome shotgun (WGS) entry which is preliminary data.</text>
</comment>
<evidence type="ECO:0000313" key="4">
    <source>
        <dbReference type="Proteomes" id="UP000649617"/>
    </source>
</evidence>
<evidence type="ECO:0000313" key="3">
    <source>
        <dbReference type="EMBL" id="CAE7737557.1"/>
    </source>
</evidence>
<reference evidence="3" key="1">
    <citation type="submission" date="2021-02" db="EMBL/GenBank/DDBJ databases">
        <authorList>
            <person name="Dougan E. K."/>
            <person name="Rhodes N."/>
            <person name="Thang M."/>
            <person name="Chan C."/>
        </authorList>
    </citation>
    <scope>NUCLEOTIDE SEQUENCE</scope>
</reference>
<accession>A0A812XL43</accession>
<protein>
    <submittedName>
        <fullName evidence="3">Uncharacterized protein</fullName>
    </submittedName>
</protein>
<feature type="compositionally biased region" description="Basic residues" evidence="1">
    <location>
        <begin position="162"/>
        <end position="172"/>
    </location>
</feature>
<sequence>ATTDCTNFYLPSAEVSMEMLGIIVGITGAVILYCALLGIAAVRHIQKNAMDDVSMSADHGPPSSGCMARLLRNCGIYPGAGKRDRAKEARIRAKKARDKRKNRNQEKTTLLEEGTEGTPTPGIVVPSTVGRQGDAEGLQPEDTNLGADVEIEVKKGKEKKDKKEKKEKKQKKDKSDTSAGGEPVEAISVRVLDDSEARIPEASGDDLLGAAFDEQKAKKKKKSIERDTE</sequence>
<name>A0A812XL43_SYMPI</name>
<dbReference type="OrthoDB" id="440757at2759"/>
<feature type="transmembrane region" description="Helical" evidence="2">
    <location>
        <begin position="20"/>
        <end position="42"/>
    </location>
</feature>
<dbReference type="AlphaFoldDB" id="A0A812XL43"/>
<dbReference type="Proteomes" id="UP000649617">
    <property type="component" value="Unassembled WGS sequence"/>
</dbReference>